<gene>
    <name evidence="4" type="ORF">Cvel_20599</name>
</gene>
<reference evidence="4" key="1">
    <citation type="submission" date="2014-11" db="EMBL/GenBank/DDBJ databases">
        <authorList>
            <person name="Otto D Thomas"/>
            <person name="Naeem Raeece"/>
        </authorList>
    </citation>
    <scope>NUCLEOTIDE SEQUENCE</scope>
</reference>
<feature type="repeat" description="ANK" evidence="3">
    <location>
        <begin position="56"/>
        <end position="94"/>
    </location>
</feature>
<accession>A0A0G4G7G5</accession>
<dbReference type="SMART" id="SM00248">
    <property type="entry name" value="ANK"/>
    <property type="match status" value="4"/>
</dbReference>
<dbReference type="PROSITE" id="PS50088">
    <property type="entry name" value="ANK_REPEAT"/>
    <property type="match status" value="3"/>
</dbReference>
<evidence type="ECO:0000256" key="2">
    <source>
        <dbReference type="ARBA" id="ARBA00023043"/>
    </source>
</evidence>
<dbReference type="PhylomeDB" id="A0A0G4G7G5"/>
<organism evidence="4">
    <name type="scientific">Chromera velia CCMP2878</name>
    <dbReference type="NCBI Taxonomy" id="1169474"/>
    <lineage>
        <taxon>Eukaryota</taxon>
        <taxon>Sar</taxon>
        <taxon>Alveolata</taxon>
        <taxon>Colpodellida</taxon>
        <taxon>Chromeraceae</taxon>
        <taxon>Chromera</taxon>
    </lineage>
</organism>
<dbReference type="PANTHER" id="PTHR24189">
    <property type="entry name" value="MYOTROPHIN"/>
    <property type="match status" value="1"/>
</dbReference>
<dbReference type="EMBL" id="CDMZ01000951">
    <property type="protein sequence ID" value="CEM24535.1"/>
    <property type="molecule type" value="Genomic_DNA"/>
</dbReference>
<dbReference type="SUPFAM" id="SSF48403">
    <property type="entry name" value="Ankyrin repeat"/>
    <property type="match status" value="1"/>
</dbReference>
<dbReference type="AlphaFoldDB" id="A0A0G4G7G5"/>
<dbReference type="VEuPathDB" id="CryptoDB:Cvel_20599"/>
<protein>
    <submittedName>
        <fullName evidence="4">Uncharacterized protein</fullName>
    </submittedName>
</protein>
<name>A0A0G4G7G5_9ALVE</name>
<evidence type="ECO:0000313" key="4">
    <source>
        <dbReference type="EMBL" id="CEM24535.1"/>
    </source>
</evidence>
<sequence length="200" mass="21643">MGCIDLVQLLLSQGADVRAKTLVGTAALHAAVRVGDRTMTEFLLNHKANMNERGEQRDTALHCTARALDNRLTDYRDVAALLLSRGADVNLRNEKRETVLHLAAAWGAADIAELVLGVGGDINGVDNEGSTALHWAARRSEKMNQLGVDHQKKFGIALQLVARGINWNAVNNQGRTARAIAETDLPKGSLLRHFLGGLPQ</sequence>
<feature type="repeat" description="ANK" evidence="3">
    <location>
        <begin position="95"/>
        <end position="127"/>
    </location>
</feature>
<evidence type="ECO:0000256" key="3">
    <source>
        <dbReference type="PROSITE-ProRule" id="PRU00023"/>
    </source>
</evidence>
<dbReference type="Gene3D" id="1.25.40.20">
    <property type="entry name" value="Ankyrin repeat-containing domain"/>
    <property type="match status" value="2"/>
</dbReference>
<dbReference type="InterPro" id="IPR002110">
    <property type="entry name" value="Ankyrin_rpt"/>
</dbReference>
<dbReference type="PROSITE" id="PS50297">
    <property type="entry name" value="ANK_REP_REGION"/>
    <property type="match status" value="2"/>
</dbReference>
<feature type="repeat" description="ANK" evidence="3">
    <location>
        <begin position="23"/>
        <end position="55"/>
    </location>
</feature>
<keyword evidence="2 3" id="KW-0040">ANK repeat</keyword>
<dbReference type="PANTHER" id="PTHR24189:SF50">
    <property type="entry name" value="ANKYRIN REPEAT AND SOCS BOX PROTEIN 2"/>
    <property type="match status" value="1"/>
</dbReference>
<dbReference type="Pfam" id="PF00023">
    <property type="entry name" value="Ank"/>
    <property type="match status" value="1"/>
</dbReference>
<keyword evidence="1" id="KW-0677">Repeat</keyword>
<dbReference type="InterPro" id="IPR050745">
    <property type="entry name" value="Multifunctional_regulatory"/>
</dbReference>
<dbReference type="InterPro" id="IPR036770">
    <property type="entry name" value="Ankyrin_rpt-contain_sf"/>
</dbReference>
<proteinExistence type="predicted"/>
<dbReference type="Pfam" id="PF12796">
    <property type="entry name" value="Ank_2"/>
    <property type="match status" value="1"/>
</dbReference>
<evidence type="ECO:0000256" key="1">
    <source>
        <dbReference type="ARBA" id="ARBA00022737"/>
    </source>
</evidence>